<dbReference type="AlphaFoldDB" id="A0A7W3T8R8"/>
<keyword evidence="3" id="KW-1185">Reference proteome</keyword>
<name>A0A7W3T8R8_9ACTN</name>
<protein>
    <submittedName>
        <fullName evidence="2">Uncharacterized protein</fullName>
    </submittedName>
</protein>
<organism evidence="2 3">
    <name type="scientific">Streptomyces calidiresistens</name>
    <dbReference type="NCBI Taxonomy" id="1485586"/>
    <lineage>
        <taxon>Bacteria</taxon>
        <taxon>Bacillati</taxon>
        <taxon>Actinomycetota</taxon>
        <taxon>Actinomycetes</taxon>
        <taxon>Kitasatosporales</taxon>
        <taxon>Streptomycetaceae</taxon>
        <taxon>Streptomyces</taxon>
    </lineage>
</organism>
<reference evidence="3" key="1">
    <citation type="submission" date="2019-10" db="EMBL/GenBank/DDBJ databases">
        <title>Streptomyces sp. nov., a novel actinobacterium isolated from alkaline environment.</title>
        <authorList>
            <person name="Golinska P."/>
        </authorList>
    </citation>
    <scope>NUCLEOTIDE SEQUENCE [LARGE SCALE GENOMIC DNA]</scope>
    <source>
        <strain evidence="3">DSM 42108</strain>
    </source>
</reference>
<feature type="region of interest" description="Disordered" evidence="1">
    <location>
        <begin position="145"/>
        <end position="171"/>
    </location>
</feature>
<sequence>MSNDHLWEHHTPTTISHITVDPLGLINLHVENRTHAIDINLTDGPAERLATNLTSYFATADHFADHDRAAIATAIGETPTVPEIEITGTEGDRINLFPRPGTPTDAVLQANGTDQDDRDGRRAEIVVTLIPAARYRLGHALLAGLPQQPTPAENTTQPQPTPAEPERPTAHARALAAVLTRLEADAVARDNHADRGRRNNTPHRTDDYAYARGLRAAARLIRHELDH</sequence>
<feature type="region of interest" description="Disordered" evidence="1">
    <location>
        <begin position="186"/>
        <end position="209"/>
    </location>
</feature>
<dbReference type="EMBL" id="VKHS01001398">
    <property type="protein sequence ID" value="MBB0233020.1"/>
    <property type="molecule type" value="Genomic_DNA"/>
</dbReference>
<evidence type="ECO:0000313" key="2">
    <source>
        <dbReference type="EMBL" id="MBB0233020.1"/>
    </source>
</evidence>
<dbReference type="Proteomes" id="UP000530234">
    <property type="component" value="Unassembled WGS sequence"/>
</dbReference>
<evidence type="ECO:0000313" key="3">
    <source>
        <dbReference type="Proteomes" id="UP000530234"/>
    </source>
</evidence>
<feature type="compositionally biased region" description="Low complexity" evidence="1">
    <location>
        <begin position="146"/>
        <end position="158"/>
    </location>
</feature>
<proteinExistence type="predicted"/>
<accession>A0A7W3T8R8</accession>
<dbReference type="RefSeq" id="WP_182667520.1">
    <property type="nucleotide sequence ID" value="NZ_VKHS01001398.1"/>
</dbReference>
<gene>
    <name evidence="2" type="ORF">FOE67_26890</name>
</gene>
<evidence type="ECO:0000256" key="1">
    <source>
        <dbReference type="SAM" id="MobiDB-lite"/>
    </source>
</evidence>
<comment type="caution">
    <text evidence="2">The sequence shown here is derived from an EMBL/GenBank/DDBJ whole genome shotgun (WGS) entry which is preliminary data.</text>
</comment>